<sequence length="359" mass="39568">MWADQTPTPTRFLKNCEEVGLFNELASSFEQEFRKATEDDESKRVKVTVRRAGHRQSRYQTPTPTRFLKNCEEVGLFNELASSFEQEFRKATEDDESKRVKVTLARPISMVPNIPGIPGPPMNSSSGPTSPIGMHVPSEAKMRLKAALSHQVPTSLNGALMMGSASSMGPSRQEQSQLLVQQPDAPSPVQPQVSPAQPTGGRRRRTAEDDPDERRQRFLERNRAAASRCRQKRKVWVNSLEKKAEELSGMNVQLSNEVSLLRNEVSHLKQLLLAHKDCPVTTLQKKVYMGGEESPKDMTEPTASPAPVIQHSSMSPHAPNGMSTREAAEALAMSVLAGMGNAPRPSHVIMAPQSQSAGR</sequence>
<feature type="region of interest" description="Disordered" evidence="9">
    <location>
        <begin position="340"/>
        <end position="359"/>
    </location>
</feature>
<dbReference type="CDD" id="cd14687">
    <property type="entry name" value="bZIP_ATF2"/>
    <property type="match status" value="1"/>
</dbReference>
<organism evidence="11 12">
    <name type="scientific">Acipenser ruthenus</name>
    <name type="common">Sterlet sturgeon</name>
    <dbReference type="NCBI Taxonomy" id="7906"/>
    <lineage>
        <taxon>Eukaryota</taxon>
        <taxon>Metazoa</taxon>
        <taxon>Chordata</taxon>
        <taxon>Craniata</taxon>
        <taxon>Vertebrata</taxon>
        <taxon>Euteleostomi</taxon>
        <taxon>Actinopterygii</taxon>
        <taxon>Chondrostei</taxon>
        <taxon>Acipenseriformes</taxon>
        <taxon>Acipenseridae</taxon>
        <taxon>Acipenser</taxon>
    </lineage>
</organism>
<keyword evidence="6 7" id="KW-0539">Nucleus</keyword>
<dbReference type="AlphaFoldDB" id="A0A444UYT5"/>
<protein>
    <submittedName>
        <fullName evidence="11">Cyclic AMP-dependent transcription factor ATF-7</fullName>
    </submittedName>
</protein>
<dbReference type="Proteomes" id="UP000289886">
    <property type="component" value="Unassembled WGS sequence"/>
</dbReference>
<evidence type="ECO:0000256" key="2">
    <source>
        <dbReference type="ARBA" id="ARBA00023015"/>
    </source>
</evidence>
<feature type="compositionally biased region" description="Polar residues" evidence="9">
    <location>
        <begin position="164"/>
        <end position="179"/>
    </location>
</feature>
<feature type="region of interest" description="Disordered" evidence="9">
    <location>
        <begin position="111"/>
        <end position="131"/>
    </location>
</feature>
<dbReference type="Pfam" id="PF00170">
    <property type="entry name" value="bZIP_1"/>
    <property type="match status" value="1"/>
</dbReference>
<comment type="subcellular location">
    <subcellularLocation>
        <location evidence="1 7">Nucleus</location>
    </subcellularLocation>
</comment>
<dbReference type="InterPro" id="IPR004827">
    <property type="entry name" value="bZIP"/>
</dbReference>
<feature type="compositionally biased region" description="Basic and acidic residues" evidence="9">
    <location>
        <begin position="206"/>
        <end position="223"/>
    </location>
</feature>
<feature type="compositionally biased region" description="Low complexity" evidence="9">
    <location>
        <begin position="122"/>
        <end position="131"/>
    </location>
</feature>
<proteinExistence type="inferred from homology"/>
<dbReference type="GO" id="GO:0003677">
    <property type="term" value="F:DNA binding"/>
    <property type="evidence" value="ECO:0007669"/>
    <property type="project" value="UniProtKB-UniRule"/>
</dbReference>
<comment type="similarity">
    <text evidence="7">Belongs to the bZIP family.</text>
</comment>
<evidence type="ECO:0000256" key="5">
    <source>
        <dbReference type="ARBA" id="ARBA00023163"/>
    </source>
</evidence>
<feature type="region of interest" description="Disordered" evidence="9">
    <location>
        <begin position="160"/>
        <end position="231"/>
    </location>
</feature>
<keyword evidence="12" id="KW-1185">Reference proteome</keyword>
<dbReference type="GO" id="GO:0005634">
    <property type="term" value="C:nucleus"/>
    <property type="evidence" value="ECO:0007669"/>
    <property type="project" value="UniProtKB-SubCell"/>
</dbReference>
<feature type="region of interest" description="Disordered" evidence="9">
    <location>
        <begin position="36"/>
        <end position="62"/>
    </location>
</feature>
<accession>A0A444UYT5</accession>
<dbReference type="SUPFAM" id="SSF57959">
    <property type="entry name" value="Leucine zipper domain"/>
    <property type="match status" value="1"/>
</dbReference>
<keyword evidence="3 7" id="KW-0238">DNA-binding</keyword>
<evidence type="ECO:0000256" key="6">
    <source>
        <dbReference type="ARBA" id="ARBA00023242"/>
    </source>
</evidence>
<evidence type="ECO:0000313" key="12">
    <source>
        <dbReference type="Proteomes" id="UP000289886"/>
    </source>
</evidence>
<dbReference type="InterPro" id="IPR051027">
    <property type="entry name" value="bZIP_transcription_factors"/>
</dbReference>
<feature type="domain" description="BZIP" evidence="10">
    <location>
        <begin position="212"/>
        <end position="275"/>
    </location>
</feature>
<evidence type="ECO:0000256" key="4">
    <source>
        <dbReference type="ARBA" id="ARBA00023159"/>
    </source>
</evidence>
<dbReference type="EMBL" id="SCEB01004829">
    <property type="protein sequence ID" value="RXM93299.1"/>
    <property type="molecule type" value="Genomic_DNA"/>
</dbReference>
<evidence type="ECO:0000313" key="11">
    <source>
        <dbReference type="EMBL" id="RXM93299.1"/>
    </source>
</evidence>
<dbReference type="PIRSF" id="PIRSF003153">
    <property type="entry name" value="ATF2_CRE-BP1"/>
    <property type="match status" value="1"/>
</dbReference>
<dbReference type="PROSITE" id="PS00036">
    <property type="entry name" value="BZIP_BASIC"/>
    <property type="match status" value="1"/>
</dbReference>
<dbReference type="InterPro" id="IPR016378">
    <property type="entry name" value="TF_CRE-BP1-typ"/>
</dbReference>
<comment type="caution">
    <text evidence="11">The sequence shown here is derived from an EMBL/GenBank/DDBJ whole genome shotgun (WGS) entry which is preliminary data.</text>
</comment>
<keyword evidence="2 7" id="KW-0805">Transcription regulation</keyword>
<dbReference type="CDD" id="cd12192">
    <property type="entry name" value="GCN4_cent"/>
    <property type="match status" value="2"/>
</dbReference>
<dbReference type="GO" id="GO:0003700">
    <property type="term" value="F:DNA-binding transcription factor activity"/>
    <property type="evidence" value="ECO:0007669"/>
    <property type="project" value="UniProtKB-UniRule"/>
</dbReference>
<feature type="compositionally biased region" description="Basic residues" evidence="9">
    <location>
        <begin position="45"/>
        <end position="57"/>
    </location>
</feature>
<keyword evidence="5 7" id="KW-0804">Transcription</keyword>
<dbReference type="PROSITE" id="PS50217">
    <property type="entry name" value="BZIP"/>
    <property type="match status" value="1"/>
</dbReference>
<evidence type="ECO:0000256" key="8">
    <source>
        <dbReference type="SAM" id="Coils"/>
    </source>
</evidence>
<evidence type="ECO:0000259" key="10">
    <source>
        <dbReference type="PROSITE" id="PS50217"/>
    </source>
</evidence>
<dbReference type="FunFam" id="1.20.5.170:FF:000010">
    <property type="entry name" value="Cyclic AMP-dependent transcription factor ATF-2"/>
    <property type="match status" value="1"/>
</dbReference>
<evidence type="ECO:0000256" key="7">
    <source>
        <dbReference type="PIRNR" id="PIRNR003153"/>
    </source>
</evidence>
<dbReference type="Gene3D" id="1.20.5.170">
    <property type="match status" value="1"/>
</dbReference>
<gene>
    <name evidence="11" type="ORF">EOD39_19227</name>
</gene>
<feature type="coiled-coil region" evidence="8">
    <location>
        <begin position="237"/>
        <end position="271"/>
    </location>
</feature>
<dbReference type="PANTHER" id="PTHR19304">
    <property type="entry name" value="CYCLIC-AMP RESPONSE ELEMENT BINDING PROTEIN"/>
    <property type="match status" value="1"/>
</dbReference>
<evidence type="ECO:0000256" key="1">
    <source>
        <dbReference type="ARBA" id="ARBA00004123"/>
    </source>
</evidence>
<evidence type="ECO:0000256" key="9">
    <source>
        <dbReference type="SAM" id="MobiDB-lite"/>
    </source>
</evidence>
<keyword evidence="4 7" id="KW-0010">Activator</keyword>
<reference evidence="11 12" key="1">
    <citation type="submission" date="2019-01" db="EMBL/GenBank/DDBJ databases">
        <title>Draft Genome and Complete Hox-Cluster Characterization of the Sterlet Sturgeon (Acipenser ruthenus).</title>
        <authorList>
            <person name="Wei Q."/>
        </authorList>
    </citation>
    <scope>NUCLEOTIDE SEQUENCE [LARGE SCALE GENOMIC DNA]</scope>
    <source>
        <strain evidence="11">WHYD16114868_AA</strain>
        <tissue evidence="11">Blood</tissue>
    </source>
</reference>
<dbReference type="SMART" id="SM00338">
    <property type="entry name" value="BRLZ"/>
    <property type="match status" value="1"/>
</dbReference>
<name>A0A444UYT5_ACIRT</name>
<dbReference type="InterPro" id="IPR046347">
    <property type="entry name" value="bZIP_sf"/>
</dbReference>
<keyword evidence="8" id="KW-0175">Coiled coil</keyword>
<evidence type="ECO:0000256" key="3">
    <source>
        <dbReference type="ARBA" id="ARBA00023125"/>
    </source>
</evidence>